<dbReference type="GO" id="GO:0000155">
    <property type="term" value="F:phosphorelay sensor kinase activity"/>
    <property type="evidence" value="ECO:0007669"/>
    <property type="project" value="InterPro"/>
</dbReference>
<dbReference type="InterPro" id="IPR003594">
    <property type="entry name" value="HATPase_dom"/>
</dbReference>
<dbReference type="GO" id="GO:0006355">
    <property type="term" value="P:regulation of DNA-templated transcription"/>
    <property type="evidence" value="ECO:0007669"/>
    <property type="project" value="InterPro"/>
</dbReference>
<dbReference type="PROSITE" id="PS50112">
    <property type="entry name" value="PAS"/>
    <property type="match status" value="2"/>
</dbReference>
<reference evidence="16" key="1">
    <citation type="submission" date="2024-01" db="EMBL/GenBank/DDBJ databases">
        <title>Bank of Algae and Cyanobacteria of the Azores (BACA) strain genomes.</title>
        <authorList>
            <person name="Luz R."/>
            <person name="Cordeiro R."/>
            <person name="Fonseca A."/>
            <person name="Goncalves V."/>
        </authorList>
    </citation>
    <scope>NUCLEOTIDE SEQUENCE</scope>
    <source>
        <strain evidence="16">BACA0141</strain>
    </source>
</reference>
<dbReference type="Proteomes" id="UP001333818">
    <property type="component" value="Unassembled WGS sequence"/>
</dbReference>
<dbReference type="InterPro" id="IPR013767">
    <property type="entry name" value="PAS_fold"/>
</dbReference>
<dbReference type="InterPro" id="IPR005467">
    <property type="entry name" value="His_kinase_dom"/>
</dbReference>
<dbReference type="InterPro" id="IPR003018">
    <property type="entry name" value="GAF"/>
</dbReference>
<evidence type="ECO:0000256" key="2">
    <source>
        <dbReference type="ARBA" id="ARBA00006402"/>
    </source>
</evidence>
<dbReference type="Gene3D" id="3.30.565.10">
    <property type="entry name" value="Histidine kinase-like ATPase, C-terminal domain"/>
    <property type="match status" value="1"/>
</dbReference>
<gene>
    <name evidence="16" type="ORF">V2H45_25215</name>
</gene>
<name>A0AAW9PZW3_9CYAN</name>
<dbReference type="Pfam" id="PF01590">
    <property type="entry name" value="GAF"/>
    <property type="match status" value="1"/>
</dbReference>
<feature type="domain" description="Histidine kinase" evidence="12">
    <location>
        <begin position="719"/>
        <end position="947"/>
    </location>
</feature>
<protein>
    <recommendedName>
        <fullName evidence="8">Circadian input-output histidine kinase CikA</fullName>
        <ecNumber evidence="3">2.7.13.3</ecNumber>
    </recommendedName>
</protein>
<dbReference type="InterPro" id="IPR013655">
    <property type="entry name" value="PAS_fold_3"/>
</dbReference>
<evidence type="ECO:0000256" key="9">
    <source>
        <dbReference type="PROSITE-ProRule" id="PRU00169"/>
    </source>
</evidence>
<dbReference type="InterPro" id="IPR029016">
    <property type="entry name" value="GAF-like_dom_sf"/>
</dbReference>
<dbReference type="Gene3D" id="3.40.50.2300">
    <property type="match status" value="2"/>
</dbReference>
<dbReference type="Pfam" id="PF08447">
    <property type="entry name" value="PAS_3"/>
    <property type="match status" value="1"/>
</dbReference>
<feature type="modified residue" description="4-aspartylphosphate" evidence="9">
    <location>
        <position position="32"/>
    </location>
</feature>
<dbReference type="Gene3D" id="3.30.450.40">
    <property type="match status" value="1"/>
</dbReference>
<dbReference type="InterPro" id="IPR000700">
    <property type="entry name" value="PAS-assoc_C"/>
</dbReference>
<feature type="coiled-coil region" evidence="10">
    <location>
        <begin position="675"/>
        <end position="712"/>
    </location>
</feature>
<dbReference type="SUPFAM" id="SSF55874">
    <property type="entry name" value="ATPase domain of HSP90 chaperone/DNA topoisomerase II/histidine kinase"/>
    <property type="match status" value="1"/>
</dbReference>
<dbReference type="CDD" id="cd00130">
    <property type="entry name" value="PAS"/>
    <property type="match status" value="3"/>
</dbReference>
<keyword evidence="6" id="KW-0418">Kinase</keyword>
<evidence type="ECO:0000259" key="13">
    <source>
        <dbReference type="PROSITE" id="PS50110"/>
    </source>
</evidence>
<dbReference type="AlphaFoldDB" id="A0AAW9PZW3"/>
<dbReference type="SMART" id="SM00387">
    <property type="entry name" value="HATPase_c"/>
    <property type="match status" value="1"/>
</dbReference>
<dbReference type="SMART" id="SM00388">
    <property type="entry name" value="HisKA"/>
    <property type="match status" value="1"/>
</dbReference>
<evidence type="ECO:0000256" key="1">
    <source>
        <dbReference type="ARBA" id="ARBA00000085"/>
    </source>
</evidence>
<dbReference type="FunFam" id="1.10.287.130:FF:000145">
    <property type="entry name" value="Sensory transduction histidine kinase"/>
    <property type="match status" value="1"/>
</dbReference>
<proteinExistence type="inferred from homology"/>
<dbReference type="GO" id="GO:0005886">
    <property type="term" value="C:plasma membrane"/>
    <property type="evidence" value="ECO:0007669"/>
    <property type="project" value="TreeGrafter"/>
</dbReference>
<dbReference type="Gene3D" id="1.10.287.130">
    <property type="match status" value="1"/>
</dbReference>
<evidence type="ECO:0000313" key="17">
    <source>
        <dbReference type="Proteomes" id="UP001333818"/>
    </source>
</evidence>
<keyword evidence="5" id="KW-0808">Transferase</keyword>
<evidence type="ECO:0000256" key="8">
    <source>
        <dbReference type="ARBA" id="ARBA00074306"/>
    </source>
</evidence>
<evidence type="ECO:0000256" key="6">
    <source>
        <dbReference type="ARBA" id="ARBA00022777"/>
    </source>
</evidence>
<feature type="modified residue" description="4-aspartylphosphate" evidence="9">
    <location>
        <position position="1024"/>
    </location>
</feature>
<dbReference type="InterPro" id="IPR016132">
    <property type="entry name" value="Phyto_chromo_attachment"/>
</dbReference>
<dbReference type="InterPro" id="IPR001789">
    <property type="entry name" value="Sig_transdc_resp-reg_receiver"/>
</dbReference>
<feature type="domain" description="PAS" evidence="14">
    <location>
        <begin position="277"/>
        <end position="318"/>
    </location>
</feature>
<comment type="caution">
    <text evidence="16">The sequence shown here is derived from an EMBL/GenBank/DDBJ whole genome shotgun (WGS) entry which is preliminary data.</text>
</comment>
<keyword evidence="7" id="KW-0902">Two-component regulatory system</keyword>
<accession>A0AAW9PZW3</accession>
<evidence type="ECO:0000313" key="16">
    <source>
        <dbReference type="EMBL" id="MEE3720042.1"/>
    </source>
</evidence>
<dbReference type="InterPro" id="IPR003661">
    <property type="entry name" value="HisK_dim/P_dom"/>
</dbReference>
<dbReference type="SMART" id="SM00091">
    <property type="entry name" value="PAS"/>
    <property type="match status" value="3"/>
</dbReference>
<dbReference type="InterPro" id="IPR035965">
    <property type="entry name" value="PAS-like_dom_sf"/>
</dbReference>
<dbReference type="Pfam" id="PF13426">
    <property type="entry name" value="PAS_9"/>
    <property type="match status" value="1"/>
</dbReference>
<dbReference type="SUPFAM" id="SSF52172">
    <property type="entry name" value="CheY-like"/>
    <property type="match status" value="2"/>
</dbReference>
<dbReference type="PANTHER" id="PTHR43047:SF63">
    <property type="entry name" value="HISTIDINE KINASE"/>
    <property type="match status" value="1"/>
</dbReference>
<dbReference type="SUPFAM" id="SSF47384">
    <property type="entry name" value="Homodimeric domain of signal transducing histidine kinase"/>
    <property type="match status" value="1"/>
</dbReference>
<dbReference type="PRINTS" id="PR00344">
    <property type="entry name" value="BCTRLSENSOR"/>
</dbReference>
<evidence type="ECO:0000259" key="14">
    <source>
        <dbReference type="PROSITE" id="PS50112"/>
    </source>
</evidence>
<dbReference type="EMBL" id="JAZBJZ010000216">
    <property type="protein sequence ID" value="MEE3720042.1"/>
    <property type="molecule type" value="Genomic_DNA"/>
</dbReference>
<feature type="domain" description="PAC" evidence="15">
    <location>
        <begin position="333"/>
        <end position="387"/>
    </location>
</feature>
<dbReference type="Pfam" id="PF02518">
    <property type="entry name" value="HATPase_c"/>
    <property type="match status" value="1"/>
</dbReference>
<evidence type="ECO:0000256" key="3">
    <source>
        <dbReference type="ARBA" id="ARBA00012438"/>
    </source>
</evidence>
<evidence type="ECO:0000259" key="11">
    <source>
        <dbReference type="PROSITE" id="PS50046"/>
    </source>
</evidence>
<feature type="domain" description="Response regulatory" evidence="13">
    <location>
        <begin position="975"/>
        <end position="1068"/>
    </location>
</feature>
<evidence type="ECO:0000259" key="15">
    <source>
        <dbReference type="PROSITE" id="PS50113"/>
    </source>
</evidence>
<dbReference type="SMART" id="SM00086">
    <property type="entry name" value="PAC"/>
    <property type="match status" value="2"/>
</dbReference>
<dbReference type="InterPro" id="IPR000014">
    <property type="entry name" value="PAS"/>
</dbReference>
<organism evidence="16 17">
    <name type="scientific">Tumidithrix elongata BACA0141</name>
    <dbReference type="NCBI Taxonomy" id="2716417"/>
    <lineage>
        <taxon>Bacteria</taxon>
        <taxon>Bacillati</taxon>
        <taxon>Cyanobacteriota</taxon>
        <taxon>Cyanophyceae</taxon>
        <taxon>Pseudanabaenales</taxon>
        <taxon>Pseudanabaenaceae</taxon>
        <taxon>Tumidithrix</taxon>
        <taxon>Tumidithrix elongata</taxon>
    </lineage>
</organism>
<dbReference type="InterPro" id="IPR004358">
    <property type="entry name" value="Sig_transdc_His_kin-like_C"/>
</dbReference>
<feature type="domain" description="Phytochrome chromophore attachment site" evidence="11">
    <location>
        <begin position="524"/>
        <end position="664"/>
    </location>
</feature>
<comment type="similarity">
    <text evidence="2">In the N-terminal section; belongs to the phytochrome family.</text>
</comment>
<dbReference type="CDD" id="cd00082">
    <property type="entry name" value="HisKA"/>
    <property type="match status" value="1"/>
</dbReference>
<dbReference type="FunFam" id="3.30.565.10:FF:000010">
    <property type="entry name" value="Sensor histidine kinase RcsC"/>
    <property type="match status" value="1"/>
</dbReference>
<dbReference type="Pfam" id="PF00512">
    <property type="entry name" value="HisKA"/>
    <property type="match status" value="1"/>
</dbReference>
<dbReference type="Pfam" id="PF00989">
    <property type="entry name" value="PAS"/>
    <property type="match status" value="1"/>
</dbReference>
<keyword evidence="4 9" id="KW-0597">Phosphoprotein</keyword>
<evidence type="ECO:0000256" key="4">
    <source>
        <dbReference type="ARBA" id="ARBA00022553"/>
    </source>
</evidence>
<dbReference type="CDD" id="cd16922">
    <property type="entry name" value="HATPase_EvgS-ArcB-TorS-like"/>
    <property type="match status" value="1"/>
</dbReference>
<dbReference type="PROSITE" id="PS50046">
    <property type="entry name" value="PHYTOCHROME_2"/>
    <property type="match status" value="1"/>
</dbReference>
<comment type="catalytic activity">
    <reaction evidence="1">
        <text>ATP + protein L-histidine = ADP + protein N-phospho-L-histidine.</text>
        <dbReference type="EC" id="2.7.13.3"/>
    </reaction>
</comment>
<evidence type="ECO:0000256" key="5">
    <source>
        <dbReference type="ARBA" id="ARBA00022679"/>
    </source>
</evidence>
<keyword evidence="10" id="KW-0175">Coiled coil</keyword>
<dbReference type="PANTHER" id="PTHR43047">
    <property type="entry name" value="TWO-COMPONENT HISTIDINE PROTEIN KINASE"/>
    <property type="match status" value="1"/>
</dbReference>
<dbReference type="Gene3D" id="3.30.450.20">
    <property type="entry name" value="PAS domain"/>
    <property type="match status" value="3"/>
</dbReference>
<keyword evidence="17" id="KW-1185">Reference proteome</keyword>
<dbReference type="GO" id="GO:0009927">
    <property type="term" value="F:histidine phosphotransfer kinase activity"/>
    <property type="evidence" value="ECO:0007669"/>
    <property type="project" value="TreeGrafter"/>
</dbReference>
<feature type="domain" description="PAS" evidence="14">
    <location>
        <begin position="136"/>
        <end position="188"/>
    </location>
</feature>
<dbReference type="InterPro" id="IPR036097">
    <property type="entry name" value="HisK_dim/P_sf"/>
</dbReference>
<sequence length="1068" mass="120499">MTVAGYDVRVEPDGQNVLRSTLQDPPDLILLDVMMPEIDGFEICRQLKGNPSTQMIPVIFMTALSDLKHKLAGLDLGAVDYITKPFQVEELLARVHLHTQLFRLGKTLEAKNQELQALTEGLEQRVVERTTELLESQQRYQALMDGASDAIILADLQGNLLEANRKAEELLGYSNAEIASMKFTQLHPTEDLPRIITEFEGLANQKCSQILNINFLRRDGCLVPVDVSASVIEIHGKKIIQKICRDISDRQQIELERQHLLQELSAFKLGVDKSAIVAITDAKGVIIYVNDRFCEISEYTQQELLGHTHRIVNSGFHPPTFFKEMWHTLSKGKTWRGEICNRTKNGNLYWVDSTMTPFLDSHGRPYQYLAIRFDITARKRFEEEMKRQLAAIEAAIDGIGIVQGDTYIYLNQAHIELFGYEHPEELVGISWRQLYDPAEVERFEREAFPILERNRSWKGEAIAKRKDGSTFAQGLSLTLTEDGLLICMCRDISIQKQTEAQLQQQAKQKQLLFNIVQVIRQSLSIETILKETVNEVRQVLGVDRVAVYRFHPDWSGEFIAEAVATNWVKLVGSDISKVWEDTYLQGTQGGQFQNHKTLTVVDIYTSGLQPCYIEFLEKLQARAYAIAPIFVGESLWGLFAIYKNDEPHLWTAWETELLEQVANQLAIAIQQSNLFNQLQQELSERQQTQQELTETNQQLARSNQELAHATRLKDEFLANMSHELRTPLNAILGITEGLQEEVFGFLNEQQKKLLETIDSSGNHLLELINDILDLAKIESGKVTLDCALTNIAHLCQSSLVFVKQQAMQKNQKLNERISPFLPDLVIDERRVRQVLINLLNNAVKFTPEGGSITLEVTLENEMDSTERLLHWIRFSVIDTGIGIAPDDLKKLFQPFIQVDSALNRKYEGTGLGLSLVKGIVELHGGRVSAISEVGKGSCFTIELPSIPNRILVPQDLSSATNNTSSAPPTMDSSPLVLMAEDNEANIITVSTYFLAKGYRMILAKSGKDAIALVQSEHPDLVLMDIQMPEMDGLAAIQWIRSNYSKDLPIIAVTALAMVGDREKWPIQG</sequence>
<dbReference type="SMART" id="SM00065">
    <property type="entry name" value="GAF"/>
    <property type="match status" value="1"/>
</dbReference>
<dbReference type="SMART" id="SM00448">
    <property type="entry name" value="REC"/>
    <property type="match status" value="2"/>
</dbReference>
<dbReference type="EC" id="2.7.13.3" evidence="3"/>
<dbReference type="SUPFAM" id="SSF55781">
    <property type="entry name" value="GAF domain-like"/>
    <property type="match status" value="1"/>
</dbReference>
<evidence type="ECO:0000256" key="10">
    <source>
        <dbReference type="SAM" id="Coils"/>
    </source>
</evidence>
<dbReference type="Pfam" id="PF00072">
    <property type="entry name" value="Response_reg"/>
    <property type="match status" value="2"/>
</dbReference>
<feature type="domain" description="Response regulatory" evidence="13">
    <location>
        <begin position="1"/>
        <end position="99"/>
    </location>
</feature>
<dbReference type="RefSeq" id="WP_330486482.1">
    <property type="nucleotide sequence ID" value="NZ_JAZBJZ010000216.1"/>
</dbReference>
<dbReference type="SUPFAM" id="SSF55785">
    <property type="entry name" value="PYP-like sensor domain (PAS domain)"/>
    <property type="match status" value="3"/>
</dbReference>
<evidence type="ECO:0000256" key="7">
    <source>
        <dbReference type="ARBA" id="ARBA00023012"/>
    </source>
</evidence>
<dbReference type="PROSITE" id="PS50110">
    <property type="entry name" value="RESPONSE_REGULATORY"/>
    <property type="match status" value="2"/>
</dbReference>
<dbReference type="PROSITE" id="PS50113">
    <property type="entry name" value="PAC"/>
    <property type="match status" value="1"/>
</dbReference>
<dbReference type="NCBIfam" id="TIGR00229">
    <property type="entry name" value="sensory_box"/>
    <property type="match status" value="3"/>
</dbReference>
<dbReference type="InterPro" id="IPR001610">
    <property type="entry name" value="PAC"/>
</dbReference>
<evidence type="ECO:0000259" key="12">
    <source>
        <dbReference type="PROSITE" id="PS50109"/>
    </source>
</evidence>
<dbReference type="PROSITE" id="PS50109">
    <property type="entry name" value="HIS_KIN"/>
    <property type="match status" value="1"/>
</dbReference>
<dbReference type="InterPro" id="IPR011006">
    <property type="entry name" value="CheY-like_superfamily"/>
</dbReference>
<dbReference type="InterPro" id="IPR036890">
    <property type="entry name" value="HATPase_C_sf"/>
</dbReference>